<dbReference type="SUPFAM" id="SSF52172">
    <property type="entry name" value="CheY-like"/>
    <property type="match status" value="1"/>
</dbReference>
<keyword evidence="1 6" id="KW-0597">Phosphoprotein</keyword>
<keyword evidence="11" id="KW-1185">Reference proteome</keyword>
<dbReference type="InterPro" id="IPR016032">
    <property type="entry name" value="Sig_transdc_resp-reg_C-effctor"/>
</dbReference>
<dbReference type="InterPro" id="IPR036388">
    <property type="entry name" value="WH-like_DNA-bd_sf"/>
</dbReference>
<dbReference type="InterPro" id="IPR011006">
    <property type="entry name" value="CheY-like_superfamily"/>
</dbReference>
<dbReference type="Gene3D" id="3.40.50.2300">
    <property type="match status" value="1"/>
</dbReference>
<dbReference type="PANTHER" id="PTHR48111">
    <property type="entry name" value="REGULATOR OF RPOS"/>
    <property type="match status" value="1"/>
</dbReference>
<organism evidence="10 11">
    <name type="scientific">Streptococcus dentapri</name>
    <dbReference type="NCBI Taxonomy" id="573564"/>
    <lineage>
        <taxon>Bacteria</taxon>
        <taxon>Bacillati</taxon>
        <taxon>Bacillota</taxon>
        <taxon>Bacilli</taxon>
        <taxon>Lactobacillales</taxon>
        <taxon>Streptococcaceae</taxon>
        <taxon>Streptococcus</taxon>
    </lineage>
</organism>
<evidence type="ECO:0000313" key="10">
    <source>
        <dbReference type="EMBL" id="MFC3931606.1"/>
    </source>
</evidence>
<dbReference type="SUPFAM" id="SSF46894">
    <property type="entry name" value="C-terminal effector domain of the bipartite response regulators"/>
    <property type="match status" value="1"/>
</dbReference>
<accession>A0ABV8CZJ4</accession>
<evidence type="ECO:0000256" key="3">
    <source>
        <dbReference type="ARBA" id="ARBA00023015"/>
    </source>
</evidence>
<proteinExistence type="predicted"/>
<keyword evidence="5" id="KW-0804">Transcription</keyword>
<evidence type="ECO:0000256" key="5">
    <source>
        <dbReference type="ARBA" id="ARBA00023163"/>
    </source>
</evidence>
<dbReference type="PANTHER" id="PTHR48111:SF22">
    <property type="entry name" value="REGULATOR OF RPOS"/>
    <property type="match status" value="1"/>
</dbReference>
<dbReference type="EMBL" id="JBHSAC010000018">
    <property type="protein sequence ID" value="MFC3931606.1"/>
    <property type="molecule type" value="Genomic_DNA"/>
</dbReference>
<evidence type="ECO:0000256" key="2">
    <source>
        <dbReference type="ARBA" id="ARBA00023012"/>
    </source>
</evidence>
<feature type="domain" description="OmpR/PhoB-type" evidence="9">
    <location>
        <begin position="125"/>
        <end position="223"/>
    </location>
</feature>
<gene>
    <name evidence="10" type="ORF">ACFOSE_02195</name>
</gene>
<sequence>MKLLIVEDERDLNLSLAKLLKTHSYSVDSAFDGKEGMDFLAVSDYDVIILDIMMPKMDGYAFIQELRHSGSKIPVLVLTAKDTVEDKITGLDLGADDYLVKPFEFGELLARLRAMLRRDNREVLTSTIQLGSVTVDLAGHHVSKNGQAVDLTAKEYEVMEFLARNPGVVMSRDKIREHVWDYDYEGDSNIIDVLIKNIRRKLDENSKDSLIQTKRGLGYVIYK</sequence>
<feature type="DNA-binding region" description="OmpR/PhoB-type" evidence="7">
    <location>
        <begin position="125"/>
        <end position="223"/>
    </location>
</feature>
<evidence type="ECO:0000313" key="11">
    <source>
        <dbReference type="Proteomes" id="UP001595901"/>
    </source>
</evidence>
<keyword evidence="4 7" id="KW-0238">DNA-binding</keyword>
<dbReference type="SMART" id="SM00862">
    <property type="entry name" value="Trans_reg_C"/>
    <property type="match status" value="1"/>
</dbReference>
<comment type="caution">
    <text evidence="10">The sequence shown here is derived from an EMBL/GenBank/DDBJ whole genome shotgun (WGS) entry which is preliminary data.</text>
</comment>
<dbReference type="CDD" id="cd00383">
    <property type="entry name" value="trans_reg_C"/>
    <property type="match status" value="1"/>
</dbReference>
<evidence type="ECO:0000256" key="6">
    <source>
        <dbReference type="PROSITE-ProRule" id="PRU00169"/>
    </source>
</evidence>
<dbReference type="InterPro" id="IPR039420">
    <property type="entry name" value="WalR-like"/>
</dbReference>
<evidence type="ECO:0000259" key="8">
    <source>
        <dbReference type="PROSITE" id="PS50110"/>
    </source>
</evidence>
<dbReference type="Pfam" id="PF00072">
    <property type="entry name" value="Response_reg"/>
    <property type="match status" value="1"/>
</dbReference>
<evidence type="ECO:0000259" key="9">
    <source>
        <dbReference type="PROSITE" id="PS51755"/>
    </source>
</evidence>
<feature type="domain" description="Response regulatory" evidence="8">
    <location>
        <begin position="2"/>
        <end position="116"/>
    </location>
</feature>
<feature type="modified residue" description="4-aspartylphosphate" evidence="6">
    <location>
        <position position="51"/>
    </location>
</feature>
<dbReference type="Gene3D" id="1.10.10.10">
    <property type="entry name" value="Winged helix-like DNA-binding domain superfamily/Winged helix DNA-binding domain"/>
    <property type="match status" value="1"/>
</dbReference>
<dbReference type="SMART" id="SM00448">
    <property type="entry name" value="REC"/>
    <property type="match status" value="1"/>
</dbReference>
<dbReference type="Gene3D" id="6.10.250.690">
    <property type="match status" value="1"/>
</dbReference>
<name>A0ABV8CZJ4_9STRE</name>
<keyword evidence="3" id="KW-0805">Transcription regulation</keyword>
<dbReference type="Pfam" id="PF00486">
    <property type="entry name" value="Trans_reg_C"/>
    <property type="match status" value="1"/>
</dbReference>
<reference evidence="11" key="1">
    <citation type="journal article" date="2019" name="Int. J. Syst. Evol. Microbiol.">
        <title>The Global Catalogue of Microorganisms (GCM) 10K type strain sequencing project: providing services to taxonomists for standard genome sequencing and annotation.</title>
        <authorList>
            <consortium name="The Broad Institute Genomics Platform"/>
            <consortium name="The Broad Institute Genome Sequencing Center for Infectious Disease"/>
            <person name="Wu L."/>
            <person name="Ma J."/>
        </authorList>
    </citation>
    <scope>NUCLEOTIDE SEQUENCE [LARGE SCALE GENOMIC DNA]</scope>
    <source>
        <strain evidence="11">CCUG 58728</strain>
    </source>
</reference>
<dbReference type="PROSITE" id="PS50110">
    <property type="entry name" value="RESPONSE_REGULATORY"/>
    <property type="match status" value="1"/>
</dbReference>
<evidence type="ECO:0000256" key="7">
    <source>
        <dbReference type="PROSITE-ProRule" id="PRU01091"/>
    </source>
</evidence>
<protein>
    <submittedName>
        <fullName evidence="10">Response regulator transcription factor</fullName>
    </submittedName>
</protein>
<dbReference type="Proteomes" id="UP001595901">
    <property type="component" value="Unassembled WGS sequence"/>
</dbReference>
<dbReference type="InterPro" id="IPR001789">
    <property type="entry name" value="Sig_transdc_resp-reg_receiver"/>
</dbReference>
<dbReference type="RefSeq" id="WP_380429914.1">
    <property type="nucleotide sequence ID" value="NZ_JBHSAC010000018.1"/>
</dbReference>
<evidence type="ECO:0000256" key="4">
    <source>
        <dbReference type="ARBA" id="ARBA00023125"/>
    </source>
</evidence>
<dbReference type="InterPro" id="IPR001867">
    <property type="entry name" value="OmpR/PhoB-type_DNA-bd"/>
</dbReference>
<keyword evidence="2" id="KW-0902">Two-component regulatory system</keyword>
<dbReference type="PROSITE" id="PS51755">
    <property type="entry name" value="OMPR_PHOB"/>
    <property type="match status" value="1"/>
</dbReference>
<evidence type="ECO:0000256" key="1">
    <source>
        <dbReference type="ARBA" id="ARBA00022553"/>
    </source>
</evidence>